<dbReference type="EMBL" id="SNRY01011969">
    <property type="protein sequence ID" value="KAA6303890.1"/>
    <property type="molecule type" value="Genomic_DNA"/>
</dbReference>
<organism evidence="1">
    <name type="scientific">termite gut metagenome</name>
    <dbReference type="NCBI Taxonomy" id="433724"/>
    <lineage>
        <taxon>unclassified sequences</taxon>
        <taxon>metagenomes</taxon>
        <taxon>organismal metagenomes</taxon>
    </lineage>
</organism>
<evidence type="ECO:0000313" key="1">
    <source>
        <dbReference type="EMBL" id="KAA6303890.1"/>
    </source>
</evidence>
<feature type="non-terminal residue" evidence="1">
    <location>
        <position position="29"/>
    </location>
</feature>
<sequence length="29" mass="3251">MLRFAVALSFSFESCQIMPDSTVVTFHGE</sequence>
<reference evidence="1" key="1">
    <citation type="submission" date="2019-03" db="EMBL/GenBank/DDBJ databases">
        <title>Single cell metagenomics reveals metabolic interactions within the superorganism composed of flagellate Streblomastix strix and complex community of Bacteroidetes bacteria on its surface.</title>
        <authorList>
            <person name="Treitli S.C."/>
            <person name="Kolisko M."/>
            <person name="Husnik F."/>
            <person name="Keeling P."/>
            <person name="Hampl V."/>
        </authorList>
    </citation>
    <scope>NUCLEOTIDE SEQUENCE</scope>
    <source>
        <strain evidence="1">STM</strain>
    </source>
</reference>
<protein>
    <submittedName>
        <fullName evidence="1">Uncharacterized protein</fullName>
    </submittedName>
</protein>
<dbReference type="AlphaFoldDB" id="A0A5J4P4J7"/>
<name>A0A5J4P4J7_9ZZZZ</name>
<accession>A0A5J4P4J7</accession>
<proteinExistence type="predicted"/>
<comment type="caution">
    <text evidence="1">The sequence shown here is derived from an EMBL/GenBank/DDBJ whole genome shotgun (WGS) entry which is preliminary data.</text>
</comment>
<gene>
    <name evidence="1" type="ORF">EZS27_044468</name>
</gene>